<feature type="compositionally biased region" description="Basic and acidic residues" evidence="1">
    <location>
        <begin position="215"/>
        <end position="236"/>
    </location>
</feature>
<keyword evidence="2" id="KW-0812">Transmembrane</keyword>
<accession>A0A8X7T846</accession>
<evidence type="ECO:0000313" key="3">
    <source>
        <dbReference type="EMBL" id="KAE8272009.1"/>
    </source>
</evidence>
<gene>
    <name evidence="3" type="ORF">A4X09_0g296</name>
</gene>
<feature type="compositionally biased region" description="Polar residues" evidence="1">
    <location>
        <begin position="283"/>
        <end position="300"/>
    </location>
</feature>
<feature type="region of interest" description="Disordered" evidence="1">
    <location>
        <begin position="272"/>
        <end position="329"/>
    </location>
</feature>
<dbReference type="AlphaFoldDB" id="A0A8X7T846"/>
<evidence type="ECO:0000256" key="2">
    <source>
        <dbReference type="SAM" id="Phobius"/>
    </source>
</evidence>
<sequence>MTPEKSERKKLGDYTVEGSPLETVYVPATRRSGTASPTLAAQPSTAAASIAGAITGGGDGDGDDKKQIIQTQKKRGLVLLRKLEHELKVQRARSPRLATTLSLLSEGEGRDALLSLTQSVLLAAHHALSLPPPRRPLIPGYSYLRALPSLIFPSSSSASEELSKPRSAHPLKTVSTNTLKQIYLAQELIASLKRCFLVGKWVSDLALGASNRLSGDTDKGDGEAQSPEKEGGDRQEVSGSGFILDPPVSFTDVARLAQHGLALEGLLPLAGGSGSSKARGKNNRQIEATGSGQAQTSNTRGLGADGSGGISSPGTNWTRRDENESVTSSLPKTFKERLLGFGEIRPALREGEDAVFAGQLSDKAGAGIEETNAIQVVPRGETGDLEPELTVESSWAMIQDHTEGRRHLTAAAAHSTARQSKHDTGDEMAGLMADDDALHIGRRRQYEVGQGAGEDEEAEAEEEDEDEDDDVASEITPEAEPLVPYNPQNDSLLDTDSLDPADMATPLPPIGSRSSFSAMDRWLSVWEGRLEALLFSAGTLAELADVLAFFSGTSVAWRWFRRTYMSRMSPHLSAFPSPLATPSGGALITRRQRQGLERTAVLLSALCGVLSLILVRIKRNRAKRRRREVARRFRAVMDGMEWREAMEARSMAARFANGQPLPSSSATDPDGQDPTADTSAAQLARLTQAQRAFLTYDGALSTLSLHIRWLARERWATLGDTGFLFYEILRPGVDKEGWEAWTGILTAVVRVGRVWTEHFVARSV</sequence>
<evidence type="ECO:0000256" key="1">
    <source>
        <dbReference type="SAM" id="MobiDB-lite"/>
    </source>
</evidence>
<organism evidence="3 4">
    <name type="scientific">Tilletia walkeri</name>
    <dbReference type="NCBI Taxonomy" id="117179"/>
    <lineage>
        <taxon>Eukaryota</taxon>
        <taxon>Fungi</taxon>
        <taxon>Dikarya</taxon>
        <taxon>Basidiomycota</taxon>
        <taxon>Ustilaginomycotina</taxon>
        <taxon>Exobasidiomycetes</taxon>
        <taxon>Tilletiales</taxon>
        <taxon>Tilletiaceae</taxon>
        <taxon>Tilletia</taxon>
    </lineage>
</organism>
<keyword evidence="2" id="KW-0472">Membrane</keyword>
<name>A0A8X7T846_9BASI</name>
<feature type="region of interest" description="Disordered" evidence="1">
    <location>
        <begin position="657"/>
        <end position="678"/>
    </location>
</feature>
<dbReference type="EMBL" id="LWDG02000005">
    <property type="protein sequence ID" value="KAE8272009.1"/>
    <property type="molecule type" value="Genomic_DNA"/>
</dbReference>
<dbReference type="Proteomes" id="UP000078113">
    <property type="component" value="Unassembled WGS sequence"/>
</dbReference>
<keyword evidence="4" id="KW-1185">Reference proteome</keyword>
<feature type="transmembrane region" description="Helical" evidence="2">
    <location>
        <begin position="599"/>
        <end position="617"/>
    </location>
</feature>
<feature type="region of interest" description="Disordered" evidence="1">
    <location>
        <begin position="447"/>
        <end position="510"/>
    </location>
</feature>
<reference evidence="3" key="1">
    <citation type="submission" date="2016-04" db="EMBL/GenBank/DDBJ databases">
        <authorList>
            <person name="Nguyen H.D."/>
            <person name="Samba Siva P."/>
            <person name="Cullis J."/>
            <person name="Levesque C.A."/>
            <person name="Hambleton S."/>
        </authorList>
    </citation>
    <scope>NUCLEOTIDE SEQUENCE</scope>
    <source>
        <strain evidence="3">DAOMC 236422</strain>
    </source>
</reference>
<proteinExistence type="predicted"/>
<reference evidence="3" key="2">
    <citation type="journal article" date="2019" name="IMA Fungus">
        <title>Genome sequencing and comparison of five Tilletia species to identify candidate genes for the detection of regulated species infecting wheat.</title>
        <authorList>
            <person name="Nguyen H.D.T."/>
            <person name="Sultana T."/>
            <person name="Kesanakurti P."/>
            <person name="Hambleton S."/>
        </authorList>
    </citation>
    <scope>NUCLEOTIDE SEQUENCE</scope>
    <source>
        <strain evidence="3">DAOMC 236422</strain>
    </source>
</reference>
<comment type="caution">
    <text evidence="3">The sequence shown here is derived from an EMBL/GenBank/DDBJ whole genome shotgun (WGS) entry which is preliminary data.</text>
</comment>
<keyword evidence="2" id="KW-1133">Transmembrane helix</keyword>
<evidence type="ECO:0000313" key="4">
    <source>
        <dbReference type="Proteomes" id="UP000078113"/>
    </source>
</evidence>
<feature type="compositionally biased region" description="Acidic residues" evidence="1">
    <location>
        <begin position="453"/>
        <end position="472"/>
    </location>
</feature>
<feature type="region of interest" description="Disordered" evidence="1">
    <location>
        <begin position="212"/>
        <end position="241"/>
    </location>
</feature>
<protein>
    <submittedName>
        <fullName evidence="3">Uncharacterized protein</fullName>
    </submittedName>
</protein>